<dbReference type="Proteomes" id="UP001189624">
    <property type="component" value="Chromosome 11"/>
</dbReference>
<evidence type="ECO:0000313" key="3">
    <source>
        <dbReference type="Proteomes" id="UP001189624"/>
    </source>
</evidence>
<keyword evidence="3" id="KW-1185">Reference proteome</keyword>
<dbReference type="EMBL" id="OY731408">
    <property type="protein sequence ID" value="CAJ1978884.1"/>
    <property type="molecule type" value="Genomic_DNA"/>
</dbReference>
<accession>A0AA86W6F3</accession>
<organism evidence="2 3">
    <name type="scientific">Sphenostylis stenocarpa</name>
    <dbReference type="NCBI Taxonomy" id="92480"/>
    <lineage>
        <taxon>Eukaryota</taxon>
        <taxon>Viridiplantae</taxon>
        <taxon>Streptophyta</taxon>
        <taxon>Embryophyta</taxon>
        <taxon>Tracheophyta</taxon>
        <taxon>Spermatophyta</taxon>
        <taxon>Magnoliopsida</taxon>
        <taxon>eudicotyledons</taxon>
        <taxon>Gunneridae</taxon>
        <taxon>Pentapetalae</taxon>
        <taxon>rosids</taxon>
        <taxon>fabids</taxon>
        <taxon>Fabales</taxon>
        <taxon>Fabaceae</taxon>
        <taxon>Papilionoideae</taxon>
        <taxon>50 kb inversion clade</taxon>
        <taxon>NPAAA clade</taxon>
        <taxon>indigoferoid/millettioid clade</taxon>
        <taxon>Phaseoleae</taxon>
        <taxon>Sphenostylis</taxon>
    </lineage>
</organism>
<dbReference type="Gramene" id="rna-AYBTSS11_LOCUS31088">
    <property type="protein sequence ID" value="CAJ1978884.1"/>
    <property type="gene ID" value="gene-AYBTSS11_LOCUS31088"/>
</dbReference>
<reference evidence="2" key="1">
    <citation type="submission" date="2023-10" db="EMBL/GenBank/DDBJ databases">
        <authorList>
            <person name="Domelevo Entfellner J.-B."/>
        </authorList>
    </citation>
    <scope>NUCLEOTIDE SEQUENCE</scope>
</reference>
<feature type="region of interest" description="Disordered" evidence="1">
    <location>
        <begin position="19"/>
        <end position="41"/>
    </location>
</feature>
<evidence type="ECO:0000313" key="2">
    <source>
        <dbReference type="EMBL" id="CAJ1978884.1"/>
    </source>
</evidence>
<proteinExistence type="predicted"/>
<sequence>MLRKMDEGEIITNAFPQNLTASAASNSNNNPPPALKRKRNLPGNPGMLVSLIFRLSVFSSVYSKLICFFIKRKEKSSTNDLICESFYLHRS</sequence>
<dbReference type="AlphaFoldDB" id="A0AA86W6F3"/>
<protein>
    <submittedName>
        <fullName evidence="2">Uncharacterized protein</fullName>
    </submittedName>
</protein>
<evidence type="ECO:0000256" key="1">
    <source>
        <dbReference type="SAM" id="MobiDB-lite"/>
    </source>
</evidence>
<name>A0AA86W6F3_9FABA</name>
<gene>
    <name evidence="2" type="ORF">AYBTSS11_LOCUS31088</name>
</gene>